<evidence type="ECO:0000256" key="1">
    <source>
        <dbReference type="SAM" id="MobiDB-lite"/>
    </source>
</evidence>
<dbReference type="AlphaFoldDB" id="A0A0N0RRY0"/>
<evidence type="ECO:0000313" key="2">
    <source>
        <dbReference type="EMBL" id="KOS12929.1"/>
    </source>
</evidence>
<feature type="compositionally biased region" description="Basic and acidic residues" evidence="1">
    <location>
        <begin position="195"/>
        <end position="210"/>
    </location>
</feature>
<feature type="compositionally biased region" description="Polar residues" evidence="1">
    <location>
        <begin position="463"/>
        <end position="476"/>
    </location>
</feature>
<feature type="compositionally biased region" description="Polar residues" evidence="1">
    <location>
        <begin position="236"/>
        <end position="247"/>
    </location>
</feature>
<feature type="compositionally biased region" description="Pro residues" evidence="1">
    <location>
        <begin position="493"/>
        <end position="525"/>
    </location>
</feature>
<gene>
    <name evidence="2" type="ORF">Malapachy_0578</name>
</gene>
<feature type="compositionally biased region" description="Basic and acidic residues" evidence="1">
    <location>
        <begin position="79"/>
        <end position="97"/>
    </location>
</feature>
<proteinExistence type="predicted"/>
<feature type="compositionally biased region" description="Low complexity" evidence="1">
    <location>
        <begin position="420"/>
        <end position="436"/>
    </location>
</feature>
<dbReference type="GeneID" id="28726969"/>
<keyword evidence="3" id="KW-1185">Reference proteome</keyword>
<feature type="compositionally biased region" description="Low complexity" evidence="1">
    <location>
        <begin position="284"/>
        <end position="354"/>
    </location>
</feature>
<dbReference type="STRING" id="77020.A0A0N0RRY0"/>
<feature type="compositionally biased region" description="Basic and acidic residues" evidence="1">
    <location>
        <begin position="217"/>
        <end position="235"/>
    </location>
</feature>
<protein>
    <submittedName>
        <fullName evidence="2">Uncharacterized protein</fullName>
    </submittedName>
</protein>
<feature type="compositionally biased region" description="Pro residues" evidence="1">
    <location>
        <begin position="542"/>
        <end position="551"/>
    </location>
</feature>
<evidence type="ECO:0000313" key="3">
    <source>
        <dbReference type="Proteomes" id="UP000037751"/>
    </source>
</evidence>
<reference evidence="2 3" key="1">
    <citation type="submission" date="2015-07" db="EMBL/GenBank/DDBJ databases">
        <title>Draft Genome Sequence of Malassezia furfur CBS1878 and Malassezia pachydermatis CBS1879.</title>
        <authorList>
            <person name="Triana S."/>
            <person name="Ohm R."/>
            <person name="Gonzalez A."/>
            <person name="DeCock H."/>
            <person name="Restrepo S."/>
            <person name="Celis A."/>
        </authorList>
    </citation>
    <scope>NUCLEOTIDE SEQUENCE [LARGE SCALE GENOMIC DNA]</scope>
    <source>
        <strain evidence="2 3">CBS 1879</strain>
    </source>
</reference>
<dbReference type="EMBL" id="LGAV01000008">
    <property type="protein sequence ID" value="KOS12929.1"/>
    <property type="molecule type" value="Genomic_DNA"/>
</dbReference>
<feature type="compositionally biased region" description="Polar residues" evidence="1">
    <location>
        <begin position="399"/>
        <end position="409"/>
    </location>
</feature>
<dbReference type="RefSeq" id="XP_017990561.1">
    <property type="nucleotide sequence ID" value="XM_018135094.1"/>
</dbReference>
<feature type="region of interest" description="Disordered" evidence="1">
    <location>
        <begin position="56"/>
        <end position="591"/>
    </location>
</feature>
<dbReference type="Proteomes" id="UP000037751">
    <property type="component" value="Unassembled WGS sequence"/>
</dbReference>
<dbReference type="OrthoDB" id="2504266at2759"/>
<name>A0A0N0RRY0_9BASI</name>
<comment type="caution">
    <text evidence="2">The sequence shown here is derived from an EMBL/GenBank/DDBJ whole genome shotgun (WGS) entry which is preliminary data.</text>
</comment>
<dbReference type="VEuPathDB" id="FungiDB:Malapachy_0578"/>
<accession>A0A0N0RRY0</accession>
<organism evidence="2 3">
    <name type="scientific">Malassezia pachydermatis</name>
    <dbReference type="NCBI Taxonomy" id="77020"/>
    <lineage>
        <taxon>Eukaryota</taxon>
        <taxon>Fungi</taxon>
        <taxon>Dikarya</taxon>
        <taxon>Basidiomycota</taxon>
        <taxon>Ustilaginomycotina</taxon>
        <taxon>Malasseziomycetes</taxon>
        <taxon>Malasseziales</taxon>
        <taxon>Malasseziaceae</taxon>
        <taxon>Malassezia</taxon>
    </lineage>
</organism>
<feature type="compositionally biased region" description="Pro residues" evidence="1">
    <location>
        <begin position="453"/>
        <end position="462"/>
    </location>
</feature>
<feature type="compositionally biased region" description="Low complexity" evidence="1">
    <location>
        <begin position="443"/>
        <end position="452"/>
    </location>
</feature>
<sequence length="591" mass="60209">MDSMKESENGAGTTSTRVFTRHTLLQLSQSPLVHVPPGMAAMDEWYGPWRPYTPKPFTGVMNQRDGRPDHGDGSGGAYGRREFGRSRRGGLDEDTGRRVQGGKSLAATAAPAIMGASMRPRARQDHKTEAEESMVWRRSAGAAVGRTGDAGHVPAWMSDEPTTRRPAASGVEAIEAFKAQMREMERRKQGGSRGQEPDTDRLKRDMHQDLAQDEPDTERSSRFARFFDVKGESKTTDSGTASPSVSSLDLFGMLQSVQKRDPTAEKGPAPRVADTLLPSPPAATPLAASVSAAPPSAPRTATPTTPLTPASSRAPLPPANTTSSTSTLAGTTPAPSQPPSTAGPTGSSGMASTPASSGTPSMSMGSASSGHPGPIDGLPKPSAADMASMQMLMAKLMGSTRSPATTPSGTVPVRPPPGLAPSTSSLPGTPSATSATSPPPGLAPSGPSTPGGWVPPPPPPPQMTSLGFLQSLMASSGGTGGRPPASAPGYSGGPPPPPPGMFMQPPPGVPPPPHAHPHHPPPPSWPGTYAIDPRHASHALPPGVPPPPMPPAGAGAGAGTGARPSPPGLPDISTTSAAQSPAGPWHPPPPA</sequence>
<feature type="compositionally biased region" description="Polar residues" evidence="1">
    <location>
        <begin position="355"/>
        <end position="369"/>
    </location>
</feature>